<organism evidence="1 2">
    <name type="scientific">Solanum verrucosum</name>
    <dbReference type="NCBI Taxonomy" id="315347"/>
    <lineage>
        <taxon>Eukaryota</taxon>
        <taxon>Viridiplantae</taxon>
        <taxon>Streptophyta</taxon>
        <taxon>Embryophyta</taxon>
        <taxon>Tracheophyta</taxon>
        <taxon>Spermatophyta</taxon>
        <taxon>Magnoliopsida</taxon>
        <taxon>eudicotyledons</taxon>
        <taxon>Gunneridae</taxon>
        <taxon>Pentapetalae</taxon>
        <taxon>asterids</taxon>
        <taxon>lamiids</taxon>
        <taxon>Solanales</taxon>
        <taxon>Solanaceae</taxon>
        <taxon>Solanoideae</taxon>
        <taxon>Solaneae</taxon>
        <taxon>Solanum</taxon>
    </lineage>
</organism>
<proteinExistence type="predicted"/>
<reference evidence="1" key="1">
    <citation type="submission" date="2023-08" db="EMBL/GenBank/DDBJ databases">
        <title>A de novo genome assembly of Solanum verrucosum Schlechtendal, a Mexican diploid species geographically isolated from the other diploid A-genome species in potato relatives.</title>
        <authorList>
            <person name="Hosaka K."/>
        </authorList>
    </citation>
    <scope>NUCLEOTIDE SEQUENCE</scope>
    <source>
        <tissue evidence="1">Young leaves</tissue>
    </source>
</reference>
<dbReference type="EMBL" id="CP133618">
    <property type="protein sequence ID" value="WMV37534.1"/>
    <property type="molecule type" value="Genomic_DNA"/>
</dbReference>
<sequence>MEACSLLRARKMIFVLRLWYPVKLSTMKRESLFRL</sequence>
<protein>
    <submittedName>
        <fullName evidence="1">Uncharacterized protein</fullName>
    </submittedName>
</protein>
<evidence type="ECO:0000313" key="1">
    <source>
        <dbReference type="EMBL" id="WMV37534.1"/>
    </source>
</evidence>
<gene>
    <name evidence="1" type="ORF">MTR67_030919</name>
</gene>
<dbReference type="Proteomes" id="UP001234989">
    <property type="component" value="Chromosome 7"/>
</dbReference>
<keyword evidence="2" id="KW-1185">Reference proteome</keyword>
<name>A0AAF0ZGT3_SOLVR</name>
<dbReference type="AlphaFoldDB" id="A0AAF0ZGT3"/>
<accession>A0AAF0ZGT3</accession>
<evidence type="ECO:0000313" key="2">
    <source>
        <dbReference type="Proteomes" id="UP001234989"/>
    </source>
</evidence>